<feature type="transmembrane region" description="Helical" evidence="8">
    <location>
        <begin position="78"/>
        <end position="95"/>
    </location>
</feature>
<dbReference type="InterPro" id="IPR001851">
    <property type="entry name" value="ABC_transp_permease"/>
</dbReference>
<evidence type="ECO:0000313" key="9">
    <source>
        <dbReference type="EMBL" id="TCT10376.1"/>
    </source>
</evidence>
<evidence type="ECO:0000256" key="6">
    <source>
        <dbReference type="ARBA" id="ARBA00022989"/>
    </source>
</evidence>
<feature type="transmembrane region" description="Helical" evidence="8">
    <location>
        <begin position="172"/>
        <end position="193"/>
    </location>
</feature>
<evidence type="ECO:0000256" key="3">
    <source>
        <dbReference type="ARBA" id="ARBA00022475"/>
    </source>
</evidence>
<feature type="transmembrane region" description="Helical" evidence="8">
    <location>
        <begin position="252"/>
        <end position="272"/>
    </location>
</feature>
<proteinExistence type="predicted"/>
<dbReference type="PANTHER" id="PTHR32196">
    <property type="entry name" value="ABC TRANSPORTER PERMEASE PROTEIN YPHD-RELATED-RELATED"/>
    <property type="match status" value="1"/>
</dbReference>
<dbReference type="GO" id="GO:0005886">
    <property type="term" value="C:plasma membrane"/>
    <property type="evidence" value="ECO:0007669"/>
    <property type="project" value="UniProtKB-SubCell"/>
</dbReference>
<name>A0A4R3MAS7_9BURK</name>
<dbReference type="PANTHER" id="PTHR32196:SF21">
    <property type="entry name" value="ABC TRANSPORTER PERMEASE PROTEIN YPHD-RELATED"/>
    <property type="match status" value="1"/>
</dbReference>
<evidence type="ECO:0000256" key="2">
    <source>
        <dbReference type="ARBA" id="ARBA00022448"/>
    </source>
</evidence>
<organism evidence="9 10">
    <name type="scientific">Paralcaligenes ureilyticus</name>
    <dbReference type="NCBI Taxonomy" id="627131"/>
    <lineage>
        <taxon>Bacteria</taxon>
        <taxon>Pseudomonadati</taxon>
        <taxon>Pseudomonadota</taxon>
        <taxon>Betaproteobacteria</taxon>
        <taxon>Burkholderiales</taxon>
        <taxon>Alcaligenaceae</taxon>
        <taxon>Paralcaligenes</taxon>
    </lineage>
</organism>
<dbReference type="CDD" id="cd06579">
    <property type="entry name" value="TM_PBP1_transp_AraH_like"/>
    <property type="match status" value="1"/>
</dbReference>
<dbReference type="RefSeq" id="WP_243700768.1">
    <property type="nucleotide sequence ID" value="NZ_SMAJ01000002.1"/>
</dbReference>
<sequence>MIASATAAMGKSPARKSIKFDQQIIVFLLFVATFMVFSVFLPGFLSMGNILAMMRSVSVLGILGLGMAVVVIGRGVDLSMIAVLAVPTALILTLSGNGYGIAVALTGGFALAIAVGLLNGALVAYAEIPSLFATLATGIGLAGLGQSGLFQYDIVPWPTSLDPIGWVGRGTLAGIPHVVLAFVVVAICVSLFLRRLKLGLFTYAIGDNPSAARTTGIAVRPIMVLQYVIAAVIAVVAGLVMASSSNNMDTRIFNLTLIYDVILVVVLGGIGLSGGRGGVLNVIVGTLLIGTIINGMTIMNMSYEVQNLIKGMVLLVALSLDSILNPRNEETAQQGDI</sequence>
<protein>
    <submittedName>
        <fullName evidence="9">Monosaccharide ABC transporter membrane protein (CUT2 family)</fullName>
    </submittedName>
</protein>
<dbReference type="Proteomes" id="UP000295525">
    <property type="component" value="Unassembled WGS sequence"/>
</dbReference>
<comment type="caution">
    <text evidence="9">The sequence shown here is derived from an EMBL/GenBank/DDBJ whole genome shotgun (WGS) entry which is preliminary data.</text>
</comment>
<keyword evidence="10" id="KW-1185">Reference proteome</keyword>
<dbReference type="EMBL" id="SMAJ01000002">
    <property type="protein sequence ID" value="TCT10376.1"/>
    <property type="molecule type" value="Genomic_DNA"/>
</dbReference>
<keyword evidence="5 8" id="KW-0812">Transmembrane</keyword>
<comment type="subcellular location">
    <subcellularLocation>
        <location evidence="1">Cell membrane</location>
        <topology evidence="1">Multi-pass membrane protein</topology>
    </subcellularLocation>
</comment>
<keyword evidence="6 8" id="KW-1133">Transmembrane helix</keyword>
<feature type="transmembrane region" description="Helical" evidence="8">
    <location>
        <begin position="222"/>
        <end position="240"/>
    </location>
</feature>
<evidence type="ECO:0000256" key="4">
    <source>
        <dbReference type="ARBA" id="ARBA00022519"/>
    </source>
</evidence>
<dbReference type="AlphaFoldDB" id="A0A4R3MAS7"/>
<feature type="transmembrane region" description="Helical" evidence="8">
    <location>
        <begin position="24"/>
        <end position="44"/>
    </location>
</feature>
<dbReference type="Pfam" id="PF02653">
    <property type="entry name" value="BPD_transp_2"/>
    <property type="match status" value="1"/>
</dbReference>
<keyword evidence="4" id="KW-0997">Cell inner membrane</keyword>
<evidence type="ECO:0000256" key="7">
    <source>
        <dbReference type="ARBA" id="ARBA00023136"/>
    </source>
</evidence>
<dbReference type="GO" id="GO:0022857">
    <property type="term" value="F:transmembrane transporter activity"/>
    <property type="evidence" value="ECO:0007669"/>
    <property type="project" value="InterPro"/>
</dbReference>
<reference evidence="9 10" key="1">
    <citation type="submission" date="2019-03" db="EMBL/GenBank/DDBJ databases">
        <title>Genomic Encyclopedia of Type Strains, Phase IV (KMG-IV): sequencing the most valuable type-strain genomes for metagenomic binning, comparative biology and taxonomic classification.</title>
        <authorList>
            <person name="Goeker M."/>
        </authorList>
    </citation>
    <scope>NUCLEOTIDE SEQUENCE [LARGE SCALE GENOMIC DNA]</scope>
    <source>
        <strain evidence="9 10">DSM 24591</strain>
    </source>
</reference>
<evidence type="ECO:0000256" key="1">
    <source>
        <dbReference type="ARBA" id="ARBA00004651"/>
    </source>
</evidence>
<evidence type="ECO:0000256" key="8">
    <source>
        <dbReference type="SAM" id="Phobius"/>
    </source>
</evidence>
<accession>A0A4R3MAS7</accession>
<feature type="transmembrane region" description="Helical" evidence="8">
    <location>
        <begin position="101"/>
        <end position="124"/>
    </location>
</feature>
<evidence type="ECO:0000313" key="10">
    <source>
        <dbReference type="Proteomes" id="UP000295525"/>
    </source>
</evidence>
<feature type="transmembrane region" description="Helical" evidence="8">
    <location>
        <begin position="50"/>
        <end position="71"/>
    </location>
</feature>
<keyword evidence="2" id="KW-0813">Transport</keyword>
<feature type="transmembrane region" description="Helical" evidence="8">
    <location>
        <begin position="279"/>
        <end position="299"/>
    </location>
</feature>
<keyword evidence="7 8" id="KW-0472">Membrane</keyword>
<feature type="transmembrane region" description="Helical" evidence="8">
    <location>
        <begin position="131"/>
        <end position="152"/>
    </location>
</feature>
<keyword evidence="3" id="KW-1003">Cell membrane</keyword>
<gene>
    <name evidence="9" type="ORF">EDC26_102333</name>
</gene>
<evidence type="ECO:0000256" key="5">
    <source>
        <dbReference type="ARBA" id="ARBA00022692"/>
    </source>
</evidence>